<dbReference type="AlphaFoldDB" id="A0A5B8V662"/>
<name>A0A5B8V662_9BACT</name>
<sequence length="103" mass="11837">MNYSEVFALRNKYKELVTGMSVNIVDIQNKDLKITDVIVTPYGLFNKVCIMMKENLMNNEAALKHMQKTCNMYAIYVVNTEQETLLDINLLKFLVATNQLIVA</sequence>
<dbReference type="EMBL" id="CP042435">
    <property type="protein sequence ID" value="QEC66343.1"/>
    <property type="molecule type" value="Genomic_DNA"/>
</dbReference>
<accession>A0A5B8V662</accession>
<evidence type="ECO:0000313" key="1">
    <source>
        <dbReference type="EMBL" id="QEC66343.1"/>
    </source>
</evidence>
<organism evidence="1 2">
    <name type="scientific">Panacibacter ginsenosidivorans</name>
    <dbReference type="NCBI Taxonomy" id="1813871"/>
    <lineage>
        <taxon>Bacteria</taxon>
        <taxon>Pseudomonadati</taxon>
        <taxon>Bacteroidota</taxon>
        <taxon>Chitinophagia</taxon>
        <taxon>Chitinophagales</taxon>
        <taxon>Chitinophagaceae</taxon>
        <taxon>Panacibacter</taxon>
    </lineage>
</organism>
<keyword evidence="2" id="KW-1185">Reference proteome</keyword>
<protein>
    <submittedName>
        <fullName evidence="1">Uncharacterized protein</fullName>
    </submittedName>
</protein>
<gene>
    <name evidence="1" type="ORF">FRZ67_03110</name>
</gene>
<dbReference type="KEGG" id="pgin:FRZ67_03110"/>
<proteinExistence type="predicted"/>
<dbReference type="Proteomes" id="UP000321533">
    <property type="component" value="Chromosome"/>
</dbReference>
<evidence type="ECO:0000313" key="2">
    <source>
        <dbReference type="Proteomes" id="UP000321533"/>
    </source>
</evidence>
<dbReference type="RefSeq" id="WP_147188143.1">
    <property type="nucleotide sequence ID" value="NZ_CP042435.1"/>
</dbReference>
<reference evidence="1 2" key="1">
    <citation type="journal article" date="2016" name="Int. J. Syst. Evol. Microbiol.">
        <title>Panacibacter ginsenosidivorans gen. nov., sp. nov., with ginsenoside converting activity isolated from soil of a ginseng field.</title>
        <authorList>
            <person name="Siddiqi M.Z."/>
            <person name="Muhammad Shafi S."/>
            <person name="Choi K.D."/>
            <person name="Im W.T."/>
        </authorList>
    </citation>
    <scope>NUCLEOTIDE SEQUENCE [LARGE SCALE GENOMIC DNA]</scope>
    <source>
        <strain evidence="1 2">Gsoil1550</strain>
    </source>
</reference>